<dbReference type="SUPFAM" id="SSF52540">
    <property type="entry name" value="P-loop containing nucleoside triphosphate hydrolases"/>
    <property type="match status" value="1"/>
</dbReference>
<keyword evidence="4" id="KW-0540">Nuclease</keyword>
<dbReference type="Pfam" id="PF13476">
    <property type="entry name" value="AAA_23"/>
    <property type="match status" value="1"/>
</dbReference>
<dbReference type="InterPro" id="IPR027417">
    <property type="entry name" value="P-loop_NTPase"/>
</dbReference>
<dbReference type="Pfam" id="PF13558">
    <property type="entry name" value="SbcC_Walker_B"/>
    <property type="match status" value="1"/>
</dbReference>
<keyword evidence="4" id="KW-0269">Exonuclease</keyword>
<dbReference type="Proteomes" id="UP000243950">
    <property type="component" value="Unassembled WGS sequence"/>
</dbReference>
<dbReference type="GO" id="GO:0016887">
    <property type="term" value="F:ATP hydrolysis activity"/>
    <property type="evidence" value="ECO:0007669"/>
    <property type="project" value="InterPro"/>
</dbReference>
<dbReference type="EMBL" id="FOMO01000008">
    <property type="protein sequence ID" value="SFE09283.1"/>
    <property type="molecule type" value="Genomic_DNA"/>
</dbReference>
<evidence type="ECO:0000313" key="5">
    <source>
        <dbReference type="Proteomes" id="UP000243950"/>
    </source>
</evidence>
<keyword evidence="4" id="KW-0378">Hydrolase</keyword>
<keyword evidence="5" id="KW-1185">Reference proteome</keyword>
<evidence type="ECO:0000313" key="4">
    <source>
        <dbReference type="EMBL" id="SFE09283.1"/>
    </source>
</evidence>
<proteinExistence type="predicted"/>
<protein>
    <submittedName>
        <fullName evidence="4">Exonuclease SbcC</fullName>
    </submittedName>
</protein>
<evidence type="ECO:0000256" key="2">
    <source>
        <dbReference type="SAM" id="MobiDB-lite"/>
    </source>
</evidence>
<dbReference type="GO" id="GO:0006302">
    <property type="term" value="P:double-strand break repair"/>
    <property type="evidence" value="ECO:0007669"/>
    <property type="project" value="InterPro"/>
</dbReference>
<dbReference type="PANTHER" id="PTHR32114">
    <property type="entry name" value="ABC TRANSPORTER ABCH.3"/>
    <property type="match status" value="1"/>
</dbReference>
<evidence type="ECO:0000259" key="3">
    <source>
        <dbReference type="Pfam" id="PF13476"/>
    </source>
</evidence>
<dbReference type="InterPro" id="IPR038729">
    <property type="entry name" value="Rad50/SbcC_AAA"/>
</dbReference>
<dbReference type="GO" id="GO:0004527">
    <property type="term" value="F:exonuclease activity"/>
    <property type="evidence" value="ECO:0007669"/>
    <property type="project" value="UniProtKB-KW"/>
</dbReference>
<accession>A0A1I1XTT7</accession>
<sequence>MLPRTSNDLRRGKAPPARNNATIAACYRFEPSPASMKILSLRLKNLNSLKGEWKIDFTAEPFASNGLFAITGPTGAGKTTLLDAICLALYHRTPRMDKVGGENELMTRHTAECLAEVEFAVKGQGYRAFWSQRRARDKADGALQGAKAELAKLDGEIITDKLSEKPKEVERLTGLDFGRFTKSMLLAQGGFAAFLEASANQRAELLEELTGTDIYGQISQRVFEQTREVRNQLDQLRARAEGVELLADEQRQALADEAAQLAVEEGETQQAHAEATRQRQWLTDLARAEEQAAAATAQVDAAAQAERDAATELARLQLSEPAQRLQPLYQARRDADRALAANEEQQRNHQQELAQAQAHWHSSLEQATRASAALGLEKQQAVQRLEAECQALDAQLQANADHERLAAQLSGWQQAFQARDQARQSLASLQARQQAGAGQLQQFAGQLNGLAQSMQAAVQAKAEAERVVSEVEGRWQAALAGRSEAQWREHWQQVHARGSVLEQLAQLAERRSQLNQQRQRTAANLARQQQSLAEKEAERGVLRERYREVKQRLVDQEKLLEQEQRIRALETYRAQLQAHEPCPLCGATEHPAIAAYQALDVSATQRERDEARQTLEALTEQGQQLGSQVAALQTQVGQSQEQDQDLQRQLDALAATWQRLGETLDPLPEDEQALAAAQTRQLSEHVEINATLKALDGLKIELERARQAANMASQKHQAAQHQQAAIEHERDLAQAAQQALDEQLVAQGERLSAIESDLATQLAAFGHELPQDGAAWLAARQAEANCWQETQQRRQALAQQLPALQHQAGETDKQAQQWQARWREAEGEPFATELMEQAAARLEAAQANWESAERRCLELRITLDGIARQHQALLEAEQAAAQQWQTALAGSPFADEAAFLGAALDDEQREQLLALKQRLEKAQTEARALQASAQAQLAALRAEPQTEHSATYLDEHLQSLQAILKQLGQRQGEIRGLLQGDDQRRLNQQALFEAIARQQGEYDSWQQLNSLIGSADGAKYRRFAQGLTLGHLVHLANGQLQRLHGRYQLARKSLGELELEVIDTWQGDVARDTRTLSGGESFLVSLALALALSDLVSHKTRIDSLFLDEGFGTLDGETLEVALDALDNLNASGKMIGVISHVEALKERVAVQLKVNKGVGMGYSTLEKRYAV</sequence>
<feature type="region of interest" description="Disordered" evidence="2">
    <location>
        <begin position="336"/>
        <end position="364"/>
    </location>
</feature>
<dbReference type="PANTHER" id="PTHR32114:SF2">
    <property type="entry name" value="ABC TRANSPORTER ABCH.3"/>
    <property type="match status" value="1"/>
</dbReference>
<feature type="coiled-coil region" evidence="1">
    <location>
        <begin position="688"/>
        <end position="738"/>
    </location>
</feature>
<feature type="coiled-coil region" evidence="1">
    <location>
        <begin position="497"/>
        <end position="566"/>
    </location>
</feature>
<reference evidence="5" key="1">
    <citation type="submission" date="2016-10" db="EMBL/GenBank/DDBJ databases">
        <authorList>
            <person name="Varghese N."/>
            <person name="Submissions S."/>
        </authorList>
    </citation>
    <scope>NUCLEOTIDE SEQUENCE [LARGE SCALE GENOMIC DNA]</scope>
    <source>
        <strain evidence="5">JCM 2783</strain>
    </source>
</reference>
<dbReference type="AlphaFoldDB" id="A0A1I1XTT7"/>
<feature type="coiled-coil region" evidence="1">
    <location>
        <begin position="601"/>
        <end position="649"/>
    </location>
</feature>
<organism evidence="4 5">
    <name type="scientific">Pseudomonas straminea</name>
    <dbReference type="NCBI Taxonomy" id="47882"/>
    <lineage>
        <taxon>Bacteria</taxon>
        <taxon>Pseudomonadati</taxon>
        <taxon>Pseudomonadota</taxon>
        <taxon>Gammaproteobacteria</taxon>
        <taxon>Pseudomonadales</taxon>
        <taxon>Pseudomonadaceae</taxon>
        <taxon>Phytopseudomonas</taxon>
    </lineage>
</organism>
<name>A0A1I1XTT7_PSEOC</name>
<dbReference type="Gene3D" id="3.40.50.300">
    <property type="entry name" value="P-loop containing nucleotide triphosphate hydrolases"/>
    <property type="match status" value="2"/>
</dbReference>
<feature type="coiled-coil region" evidence="1">
    <location>
        <begin position="905"/>
        <end position="939"/>
    </location>
</feature>
<evidence type="ECO:0000256" key="1">
    <source>
        <dbReference type="SAM" id="Coils"/>
    </source>
</evidence>
<gene>
    <name evidence="4" type="ORF">SAMN05216372_108147</name>
</gene>
<feature type="coiled-coil region" evidence="1">
    <location>
        <begin position="226"/>
        <end position="253"/>
    </location>
</feature>
<keyword evidence="1" id="KW-0175">Coiled coil</keyword>
<feature type="domain" description="Rad50/SbcC-type AAA" evidence="3">
    <location>
        <begin position="40"/>
        <end position="239"/>
    </location>
</feature>